<dbReference type="InterPro" id="IPR016024">
    <property type="entry name" value="ARM-type_fold"/>
</dbReference>
<gene>
    <name evidence="1" type="ORF">CEPIT_LOCUS28219</name>
</gene>
<dbReference type="PANTHER" id="PTHR13389">
    <property type="entry name" value="PUMILIO HOMOLOG 3"/>
    <property type="match status" value="1"/>
</dbReference>
<dbReference type="SUPFAM" id="SSF48371">
    <property type="entry name" value="ARM repeat"/>
    <property type="match status" value="1"/>
</dbReference>
<dbReference type="GO" id="GO:0005730">
    <property type="term" value="C:nucleolus"/>
    <property type="evidence" value="ECO:0007669"/>
    <property type="project" value="TreeGrafter"/>
</dbReference>
<dbReference type="EMBL" id="CAMAPF010000947">
    <property type="protein sequence ID" value="CAH9127311.1"/>
    <property type="molecule type" value="Genomic_DNA"/>
</dbReference>
<reference evidence="1" key="1">
    <citation type="submission" date="2022-07" db="EMBL/GenBank/DDBJ databases">
        <authorList>
            <person name="Macas J."/>
            <person name="Novak P."/>
            <person name="Neumann P."/>
        </authorList>
    </citation>
    <scope>NUCLEOTIDE SEQUENCE</scope>
</reference>
<dbReference type="GO" id="GO:0003729">
    <property type="term" value="F:mRNA binding"/>
    <property type="evidence" value="ECO:0007669"/>
    <property type="project" value="TreeGrafter"/>
</dbReference>
<name>A0AAV0EVQ8_9ASTE</name>
<sequence length="127" mass="14427">MKYVLQPILERRILDHSIIHKAIVEFLSIANQSSGADVIQPLSSADLVWMIHTGDGSRIAILCVKHGSAKDRNKIIEGMKRKIEKIARDKLGSIDGHFELVIVCDLGRDILLFVKVFFFFFFFFAAH</sequence>
<accession>A0AAV0EVQ8</accession>
<dbReference type="Proteomes" id="UP001152523">
    <property type="component" value="Unassembled WGS sequence"/>
</dbReference>
<evidence type="ECO:0000313" key="1">
    <source>
        <dbReference type="EMBL" id="CAH9127311.1"/>
    </source>
</evidence>
<dbReference type="PANTHER" id="PTHR13389:SF0">
    <property type="entry name" value="PUMILIO HOMOLOG 3"/>
    <property type="match status" value="1"/>
</dbReference>
<comment type="caution">
    <text evidence="1">The sequence shown here is derived from an EMBL/GenBank/DDBJ whole genome shotgun (WGS) entry which is preliminary data.</text>
</comment>
<dbReference type="AlphaFoldDB" id="A0AAV0EVQ8"/>
<dbReference type="GO" id="GO:0006417">
    <property type="term" value="P:regulation of translation"/>
    <property type="evidence" value="ECO:0007669"/>
    <property type="project" value="TreeGrafter"/>
</dbReference>
<evidence type="ECO:0000313" key="2">
    <source>
        <dbReference type="Proteomes" id="UP001152523"/>
    </source>
</evidence>
<keyword evidence="2" id="KW-1185">Reference proteome</keyword>
<proteinExistence type="predicted"/>
<dbReference type="InterPro" id="IPR040059">
    <property type="entry name" value="PUM3"/>
</dbReference>
<protein>
    <submittedName>
        <fullName evidence="1">Uncharacterized protein</fullName>
    </submittedName>
</protein>
<organism evidence="1 2">
    <name type="scientific">Cuscuta epithymum</name>
    <dbReference type="NCBI Taxonomy" id="186058"/>
    <lineage>
        <taxon>Eukaryota</taxon>
        <taxon>Viridiplantae</taxon>
        <taxon>Streptophyta</taxon>
        <taxon>Embryophyta</taxon>
        <taxon>Tracheophyta</taxon>
        <taxon>Spermatophyta</taxon>
        <taxon>Magnoliopsida</taxon>
        <taxon>eudicotyledons</taxon>
        <taxon>Gunneridae</taxon>
        <taxon>Pentapetalae</taxon>
        <taxon>asterids</taxon>
        <taxon>lamiids</taxon>
        <taxon>Solanales</taxon>
        <taxon>Convolvulaceae</taxon>
        <taxon>Cuscuteae</taxon>
        <taxon>Cuscuta</taxon>
        <taxon>Cuscuta subgen. Cuscuta</taxon>
    </lineage>
</organism>